<dbReference type="InterPro" id="IPR012674">
    <property type="entry name" value="Calycin"/>
</dbReference>
<reference evidence="3" key="1">
    <citation type="journal article" date="2008" name="Nat. Genet.">
        <title>The Pristionchus pacificus genome provides a unique perspective on nematode lifestyle and parasitism.</title>
        <authorList>
            <person name="Dieterich C."/>
            <person name="Clifton S.W."/>
            <person name="Schuster L.N."/>
            <person name="Chinwalla A."/>
            <person name="Delehaunty K."/>
            <person name="Dinkelacker I."/>
            <person name="Fulton L."/>
            <person name="Fulton R."/>
            <person name="Godfrey J."/>
            <person name="Minx P."/>
            <person name="Mitreva M."/>
            <person name="Roeseler W."/>
            <person name="Tian H."/>
            <person name="Witte H."/>
            <person name="Yang S.P."/>
            <person name="Wilson R.K."/>
            <person name="Sommer R.J."/>
        </authorList>
    </citation>
    <scope>NUCLEOTIDE SEQUENCE [LARGE SCALE GENOMIC DNA]</scope>
    <source>
        <strain evidence="3">PS312</strain>
    </source>
</reference>
<dbReference type="EnsemblMetazoa" id="PPA18704.1">
    <property type="protein sequence ID" value="PPA18704.1"/>
    <property type="gene ID" value="WBGene00108258"/>
</dbReference>
<organism evidence="2 3">
    <name type="scientific">Pristionchus pacificus</name>
    <name type="common">Parasitic nematode worm</name>
    <dbReference type="NCBI Taxonomy" id="54126"/>
    <lineage>
        <taxon>Eukaryota</taxon>
        <taxon>Metazoa</taxon>
        <taxon>Ecdysozoa</taxon>
        <taxon>Nematoda</taxon>
        <taxon>Chromadorea</taxon>
        <taxon>Rhabditida</taxon>
        <taxon>Rhabditina</taxon>
        <taxon>Diplogasteromorpha</taxon>
        <taxon>Diplogasteroidea</taxon>
        <taxon>Neodiplogasteridae</taxon>
        <taxon>Pristionchus</taxon>
    </lineage>
</organism>
<name>A0A8R1YH93_PRIPA</name>
<accession>A0A8R1YH93</accession>
<evidence type="ECO:0000256" key="1">
    <source>
        <dbReference type="SAM" id="Phobius"/>
    </source>
</evidence>
<evidence type="ECO:0000313" key="2">
    <source>
        <dbReference type="EnsemblMetazoa" id="PPA18704.1"/>
    </source>
</evidence>
<keyword evidence="1" id="KW-0472">Membrane</keyword>
<reference evidence="2" key="2">
    <citation type="submission" date="2022-06" db="UniProtKB">
        <authorList>
            <consortium name="EnsemblMetazoa"/>
        </authorList>
    </citation>
    <scope>IDENTIFICATION</scope>
    <source>
        <strain evidence="2">PS312</strain>
    </source>
</reference>
<protein>
    <submittedName>
        <fullName evidence="2">Uncharacterized protein</fullName>
    </submittedName>
</protein>
<dbReference type="AlphaFoldDB" id="A0A8R1YH93"/>
<sequence length="117" mass="13297">MCHAGFSRCHLFYRNKMSDLRGGFLKLEPATYGLTYVLKARIHGKDREMKFLPGQQVRGVGFNGKPVEISFTMEGDYLKEVHVPVEKSMKKRRPDCVYYNVVGGTLIVVNLSNIKAL</sequence>
<feature type="transmembrane region" description="Helical" evidence="1">
    <location>
        <begin position="97"/>
        <end position="114"/>
    </location>
</feature>
<dbReference type="Gene3D" id="2.40.128.20">
    <property type="match status" value="1"/>
</dbReference>
<proteinExistence type="predicted"/>
<gene>
    <name evidence="2" type="primary">WBGene00108258</name>
</gene>
<dbReference type="Proteomes" id="UP000005239">
    <property type="component" value="Unassembled WGS sequence"/>
</dbReference>
<keyword evidence="3" id="KW-1185">Reference proteome</keyword>
<keyword evidence="1" id="KW-1133">Transmembrane helix</keyword>
<keyword evidence="1" id="KW-0812">Transmembrane</keyword>
<dbReference type="SUPFAM" id="SSF50814">
    <property type="entry name" value="Lipocalins"/>
    <property type="match status" value="1"/>
</dbReference>
<evidence type="ECO:0000313" key="3">
    <source>
        <dbReference type="Proteomes" id="UP000005239"/>
    </source>
</evidence>